<evidence type="ECO:0000256" key="1">
    <source>
        <dbReference type="SAM" id="Phobius"/>
    </source>
</evidence>
<keyword evidence="3" id="KW-1185">Reference proteome</keyword>
<keyword evidence="1" id="KW-0812">Transmembrane</keyword>
<keyword evidence="1" id="KW-0472">Membrane</keyword>
<dbReference type="Proteomes" id="UP000604046">
    <property type="component" value="Unassembled WGS sequence"/>
</dbReference>
<sequence>MNRQRLSFHSISCCSRQGAGNAELEKSSFCALILASGFLHLPSYILQVAARFFSVYGSAFSFLTLHSVHISSLLAVTLSSLSQNLILLQVAAHVRSNGQVSYLAMRQCCNNCGKSM</sequence>
<name>A0A812R218_9DINO</name>
<keyword evidence="1" id="KW-1133">Transmembrane helix</keyword>
<organism evidence="2 3">
    <name type="scientific">Symbiodinium natans</name>
    <dbReference type="NCBI Taxonomy" id="878477"/>
    <lineage>
        <taxon>Eukaryota</taxon>
        <taxon>Sar</taxon>
        <taxon>Alveolata</taxon>
        <taxon>Dinophyceae</taxon>
        <taxon>Suessiales</taxon>
        <taxon>Symbiodiniaceae</taxon>
        <taxon>Symbiodinium</taxon>
    </lineage>
</organism>
<gene>
    <name evidence="2" type="ORF">SNAT2548_LOCUS22580</name>
</gene>
<evidence type="ECO:0000313" key="2">
    <source>
        <dbReference type="EMBL" id="CAE7415361.1"/>
    </source>
</evidence>
<protein>
    <submittedName>
        <fullName evidence="2">Uncharacterized protein</fullName>
    </submittedName>
</protein>
<accession>A0A812R218</accession>
<proteinExistence type="predicted"/>
<evidence type="ECO:0000313" key="3">
    <source>
        <dbReference type="Proteomes" id="UP000604046"/>
    </source>
</evidence>
<dbReference type="AlphaFoldDB" id="A0A812R218"/>
<dbReference type="EMBL" id="CAJNDS010002293">
    <property type="protein sequence ID" value="CAE7415361.1"/>
    <property type="molecule type" value="Genomic_DNA"/>
</dbReference>
<comment type="caution">
    <text evidence="2">The sequence shown here is derived from an EMBL/GenBank/DDBJ whole genome shotgun (WGS) entry which is preliminary data.</text>
</comment>
<feature type="transmembrane region" description="Helical" evidence="1">
    <location>
        <begin position="56"/>
        <end position="78"/>
    </location>
</feature>
<feature type="transmembrane region" description="Helical" evidence="1">
    <location>
        <begin position="29"/>
        <end position="50"/>
    </location>
</feature>
<reference evidence="2" key="1">
    <citation type="submission" date="2021-02" db="EMBL/GenBank/DDBJ databases">
        <authorList>
            <person name="Dougan E. K."/>
            <person name="Rhodes N."/>
            <person name="Thang M."/>
            <person name="Chan C."/>
        </authorList>
    </citation>
    <scope>NUCLEOTIDE SEQUENCE</scope>
</reference>